<organism evidence="1 2">
    <name type="scientific">Nonomuraea coxensis DSM 45129</name>
    <dbReference type="NCBI Taxonomy" id="1122611"/>
    <lineage>
        <taxon>Bacteria</taxon>
        <taxon>Bacillati</taxon>
        <taxon>Actinomycetota</taxon>
        <taxon>Actinomycetes</taxon>
        <taxon>Streptosporangiales</taxon>
        <taxon>Streptosporangiaceae</taxon>
        <taxon>Nonomuraea</taxon>
    </lineage>
</organism>
<evidence type="ECO:0000313" key="1">
    <source>
        <dbReference type="EMBL" id="QYC44247.1"/>
    </source>
</evidence>
<gene>
    <name evidence="1" type="ORF">Nocox_33385</name>
</gene>
<dbReference type="Proteomes" id="UP000824681">
    <property type="component" value="Chromosome"/>
</dbReference>
<reference evidence="1 2" key="1">
    <citation type="journal article" date="2021" name="ACS Chem. Biol.">
        <title>Genomic-Led Discovery of a Novel Glycopeptide Antibiotic by Nonomuraea coxensis DSM 45129.</title>
        <authorList>
            <person name="Yushchuk O."/>
            <person name="Vior N.M."/>
            <person name="Andreo-Vidal A."/>
            <person name="Berini F."/>
            <person name="Ruckert C."/>
            <person name="Busche T."/>
            <person name="Binda E."/>
            <person name="Kalinowski J."/>
            <person name="Truman A.W."/>
            <person name="Marinelli F."/>
        </authorList>
    </citation>
    <scope>NUCLEOTIDE SEQUENCE [LARGE SCALE GENOMIC DNA]</scope>
    <source>
        <strain evidence="1 2">DSM 45129</strain>
    </source>
</reference>
<accession>A0ABX8UC60</accession>
<keyword evidence="2" id="KW-1185">Reference proteome</keyword>
<sequence length="39" mass="4480">MIVRGSGYRWRRANDKLRVLDTVLPEERGISVVKGGFTF</sequence>
<protein>
    <submittedName>
        <fullName evidence="1">Uncharacterized protein</fullName>
    </submittedName>
</protein>
<evidence type="ECO:0000313" key="2">
    <source>
        <dbReference type="Proteomes" id="UP000824681"/>
    </source>
</evidence>
<dbReference type="EMBL" id="CP068985">
    <property type="protein sequence ID" value="QYC44247.1"/>
    <property type="molecule type" value="Genomic_DNA"/>
</dbReference>
<proteinExistence type="predicted"/>
<name>A0ABX8UC60_9ACTN</name>